<gene>
    <name evidence="1" type="ORF">RR42_m2034</name>
</gene>
<reference evidence="1 2" key="1">
    <citation type="journal article" date="2015" name="Genome Announc.">
        <title>Complete Genome Sequence of Cupriavidus basilensis 4G11, Isolated from the Oak Ridge Field Research Center Site.</title>
        <authorList>
            <person name="Ray J."/>
            <person name="Waters R.J."/>
            <person name="Skerker J.M."/>
            <person name="Kuehl J.V."/>
            <person name="Price M.N."/>
            <person name="Huang J."/>
            <person name="Chakraborty R."/>
            <person name="Arkin A.P."/>
            <person name="Deutschbauer A."/>
        </authorList>
    </citation>
    <scope>NUCLEOTIDE SEQUENCE [LARGE SCALE GENOMIC DNA]</scope>
    <source>
        <strain evidence="1">4G11</strain>
    </source>
</reference>
<organism evidence="1 2">
    <name type="scientific">Cupriavidus basilensis</name>
    <dbReference type="NCBI Taxonomy" id="68895"/>
    <lineage>
        <taxon>Bacteria</taxon>
        <taxon>Pseudomonadati</taxon>
        <taxon>Pseudomonadota</taxon>
        <taxon>Betaproteobacteria</taxon>
        <taxon>Burkholderiales</taxon>
        <taxon>Burkholderiaceae</taxon>
        <taxon>Cupriavidus</taxon>
    </lineage>
</organism>
<name>A0A0C4YFA4_9BURK</name>
<keyword evidence="2" id="KW-1185">Reference proteome</keyword>
<dbReference type="KEGG" id="cbw:RR42_m2034"/>
<evidence type="ECO:0000313" key="1">
    <source>
        <dbReference type="EMBL" id="AJG19426.1"/>
    </source>
</evidence>
<dbReference type="EMBL" id="CP010536">
    <property type="protein sequence ID" value="AJG19426.1"/>
    <property type="molecule type" value="Genomic_DNA"/>
</dbReference>
<proteinExistence type="predicted"/>
<accession>A0A0C4YFA4</accession>
<sequence>MLGFHNFRCARIILGGIEIMHMIRKGQMPTPKGSNPSTAEQFYSLVV</sequence>
<protein>
    <submittedName>
        <fullName evidence="1">Transposase</fullName>
    </submittedName>
</protein>
<evidence type="ECO:0000313" key="2">
    <source>
        <dbReference type="Proteomes" id="UP000031843"/>
    </source>
</evidence>
<dbReference type="Proteomes" id="UP000031843">
    <property type="component" value="Chromosome main"/>
</dbReference>
<dbReference type="AlphaFoldDB" id="A0A0C4YFA4"/>